<accession>A0A426YI70</accession>
<proteinExistence type="predicted"/>
<dbReference type="AlphaFoldDB" id="A0A426YI70"/>
<gene>
    <name evidence="2" type="ORF">B296_00040247</name>
</gene>
<reference evidence="2 3" key="1">
    <citation type="journal article" date="2014" name="Agronomy (Basel)">
        <title>A Draft Genome Sequence for Ensete ventricosum, the Drought-Tolerant Tree Against Hunger.</title>
        <authorList>
            <person name="Harrison J."/>
            <person name="Moore K.A."/>
            <person name="Paszkiewicz K."/>
            <person name="Jones T."/>
            <person name="Grant M."/>
            <person name="Ambacheew D."/>
            <person name="Muzemil S."/>
            <person name="Studholme D.J."/>
        </authorList>
    </citation>
    <scope>NUCLEOTIDE SEQUENCE [LARGE SCALE GENOMIC DNA]</scope>
</reference>
<protein>
    <submittedName>
        <fullName evidence="2">Uncharacterized protein</fullName>
    </submittedName>
</protein>
<name>A0A426YI70_ENSVE</name>
<organism evidence="2 3">
    <name type="scientific">Ensete ventricosum</name>
    <name type="common">Abyssinian banana</name>
    <name type="synonym">Musa ensete</name>
    <dbReference type="NCBI Taxonomy" id="4639"/>
    <lineage>
        <taxon>Eukaryota</taxon>
        <taxon>Viridiplantae</taxon>
        <taxon>Streptophyta</taxon>
        <taxon>Embryophyta</taxon>
        <taxon>Tracheophyta</taxon>
        <taxon>Spermatophyta</taxon>
        <taxon>Magnoliopsida</taxon>
        <taxon>Liliopsida</taxon>
        <taxon>Zingiberales</taxon>
        <taxon>Musaceae</taxon>
        <taxon>Ensete</taxon>
    </lineage>
</organism>
<feature type="compositionally biased region" description="Basic and acidic residues" evidence="1">
    <location>
        <begin position="32"/>
        <end position="56"/>
    </location>
</feature>
<dbReference type="Proteomes" id="UP000287651">
    <property type="component" value="Unassembled WGS sequence"/>
</dbReference>
<evidence type="ECO:0000313" key="2">
    <source>
        <dbReference type="EMBL" id="RRT51428.1"/>
    </source>
</evidence>
<feature type="region of interest" description="Disordered" evidence="1">
    <location>
        <begin position="1"/>
        <end position="56"/>
    </location>
</feature>
<evidence type="ECO:0000256" key="1">
    <source>
        <dbReference type="SAM" id="MobiDB-lite"/>
    </source>
</evidence>
<sequence>MNNQRAGAGRGICSSSSSAPSVPTIRGRKRNRAEEADREKWEKPREEANKPWREGQGETLRVPWRRMRWRKRWRGFEERGKG</sequence>
<comment type="caution">
    <text evidence="2">The sequence shown here is derived from an EMBL/GenBank/DDBJ whole genome shotgun (WGS) entry which is preliminary data.</text>
</comment>
<dbReference type="EMBL" id="AMZH03012226">
    <property type="protein sequence ID" value="RRT51428.1"/>
    <property type="molecule type" value="Genomic_DNA"/>
</dbReference>
<evidence type="ECO:0000313" key="3">
    <source>
        <dbReference type="Proteomes" id="UP000287651"/>
    </source>
</evidence>